<dbReference type="EMBL" id="UYYB01024803">
    <property type="protein sequence ID" value="VDM72314.1"/>
    <property type="molecule type" value="Genomic_DNA"/>
</dbReference>
<dbReference type="GO" id="GO:0003677">
    <property type="term" value="F:DNA binding"/>
    <property type="evidence" value="ECO:0007669"/>
    <property type="project" value="InterPro"/>
</dbReference>
<reference evidence="1 2" key="1">
    <citation type="submission" date="2018-11" db="EMBL/GenBank/DDBJ databases">
        <authorList>
            <consortium name="Pathogen Informatics"/>
        </authorList>
    </citation>
    <scope>NUCLEOTIDE SEQUENCE [LARGE SCALE GENOMIC DNA]</scope>
</reference>
<dbReference type="PANTHER" id="PTHR10267:SF0">
    <property type="entry name" value="DNA POLYMERASE SUBUNIT GAMMA-1"/>
    <property type="match status" value="1"/>
</dbReference>
<name>A0A3P7J365_STRVU</name>
<dbReference type="OrthoDB" id="5588663at2759"/>
<protein>
    <submittedName>
        <fullName evidence="1">Uncharacterized protein</fullName>
    </submittedName>
</protein>
<evidence type="ECO:0000313" key="2">
    <source>
        <dbReference type="Proteomes" id="UP000270094"/>
    </source>
</evidence>
<sequence>MMINVSPIFYLQKFQVRYLCPEEDAPRLALALMLSNMYVRSFISSKLGIEQLPLSVAFFSQVDCDRVLRKEVHLPCFNVDGTKVPDGVSWTIDDVVQITGGKLERTSVERQKAVL</sequence>
<proteinExistence type="predicted"/>
<gene>
    <name evidence="1" type="ORF">SVUK_LOCUS7312</name>
</gene>
<dbReference type="PRINTS" id="PR00867">
    <property type="entry name" value="DNAPOLG"/>
</dbReference>
<dbReference type="InterPro" id="IPR002297">
    <property type="entry name" value="DNA-dir_DNA_pol_A_mt"/>
</dbReference>
<dbReference type="GO" id="GO:0003887">
    <property type="term" value="F:DNA-directed DNA polymerase activity"/>
    <property type="evidence" value="ECO:0007669"/>
    <property type="project" value="TreeGrafter"/>
</dbReference>
<dbReference type="GO" id="GO:0005760">
    <property type="term" value="C:gamma DNA polymerase complex"/>
    <property type="evidence" value="ECO:0007669"/>
    <property type="project" value="InterPro"/>
</dbReference>
<organism evidence="1 2">
    <name type="scientific">Strongylus vulgaris</name>
    <name type="common">Blood worm</name>
    <dbReference type="NCBI Taxonomy" id="40348"/>
    <lineage>
        <taxon>Eukaryota</taxon>
        <taxon>Metazoa</taxon>
        <taxon>Ecdysozoa</taxon>
        <taxon>Nematoda</taxon>
        <taxon>Chromadorea</taxon>
        <taxon>Rhabditida</taxon>
        <taxon>Rhabditina</taxon>
        <taxon>Rhabditomorpha</taxon>
        <taxon>Strongyloidea</taxon>
        <taxon>Strongylidae</taxon>
        <taxon>Strongylus</taxon>
    </lineage>
</organism>
<dbReference type="PANTHER" id="PTHR10267">
    <property type="entry name" value="DNA POLYMERASE SUBUNIT GAMMA-1"/>
    <property type="match status" value="1"/>
</dbReference>
<accession>A0A3P7J365</accession>
<dbReference type="Proteomes" id="UP000270094">
    <property type="component" value="Unassembled WGS sequence"/>
</dbReference>
<dbReference type="AlphaFoldDB" id="A0A3P7J365"/>
<dbReference type="GO" id="GO:0008408">
    <property type="term" value="F:3'-5' exonuclease activity"/>
    <property type="evidence" value="ECO:0007669"/>
    <property type="project" value="TreeGrafter"/>
</dbReference>
<evidence type="ECO:0000313" key="1">
    <source>
        <dbReference type="EMBL" id="VDM72314.1"/>
    </source>
</evidence>
<keyword evidence="2" id="KW-1185">Reference proteome</keyword>
<dbReference type="GO" id="GO:0006264">
    <property type="term" value="P:mitochondrial DNA replication"/>
    <property type="evidence" value="ECO:0007669"/>
    <property type="project" value="TreeGrafter"/>
</dbReference>